<evidence type="ECO:0000256" key="7">
    <source>
        <dbReference type="PROSITE-ProRule" id="PRU00284"/>
    </source>
</evidence>
<feature type="transmembrane region" description="Helical" evidence="8">
    <location>
        <begin position="182"/>
        <end position="204"/>
    </location>
</feature>
<evidence type="ECO:0000256" key="8">
    <source>
        <dbReference type="SAM" id="Phobius"/>
    </source>
</evidence>
<evidence type="ECO:0000256" key="6">
    <source>
        <dbReference type="ARBA" id="ARBA00029447"/>
    </source>
</evidence>
<keyword evidence="11" id="KW-1185">Reference proteome</keyword>
<keyword evidence="4 8" id="KW-0472">Membrane</keyword>
<dbReference type="SMART" id="SM00283">
    <property type="entry name" value="MA"/>
    <property type="match status" value="1"/>
</dbReference>
<keyword evidence="2 8" id="KW-0812">Transmembrane</keyword>
<evidence type="ECO:0000256" key="4">
    <source>
        <dbReference type="ARBA" id="ARBA00023136"/>
    </source>
</evidence>
<dbReference type="InterPro" id="IPR024478">
    <property type="entry name" value="HlyB_4HB_MCP"/>
</dbReference>
<gene>
    <name evidence="10" type="ORF">PZA18_22105</name>
</gene>
<dbReference type="PANTHER" id="PTHR32089:SF119">
    <property type="entry name" value="METHYL-ACCEPTING CHEMOTAXIS PROTEIN CTPL"/>
    <property type="match status" value="1"/>
</dbReference>
<dbReference type="InterPro" id="IPR004090">
    <property type="entry name" value="Chemotax_Me-accpt_rcpt"/>
</dbReference>
<organism evidence="10 11">
    <name type="scientific">Parachitinimonas caeni</name>
    <dbReference type="NCBI Taxonomy" id="3031301"/>
    <lineage>
        <taxon>Bacteria</taxon>
        <taxon>Pseudomonadati</taxon>
        <taxon>Pseudomonadota</taxon>
        <taxon>Betaproteobacteria</taxon>
        <taxon>Neisseriales</taxon>
        <taxon>Chitinibacteraceae</taxon>
        <taxon>Parachitinimonas</taxon>
    </lineage>
</organism>
<protein>
    <submittedName>
        <fullName evidence="10">Methyl-accepting chemotaxis protein</fullName>
    </submittedName>
</protein>
<accession>A0ABT7E3W9</accession>
<feature type="domain" description="Methyl-accepting transducer" evidence="9">
    <location>
        <begin position="265"/>
        <end position="501"/>
    </location>
</feature>
<dbReference type="InterPro" id="IPR004089">
    <property type="entry name" value="MCPsignal_dom"/>
</dbReference>
<comment type="similarity">
    <text evidence="6">Belongs to the methyl-accepting chemotaxis (MCP) protein family.</text>
</comment>
<evidence type="ECO:0000256" key="5">
    <source>
        <dbReference type="ARBA" id="ARBA00023224"/>
    </source>
</evidence>
<evidence type="ECO:0000259" key="9">
    <source>
        <dbReference type="PROSITE" id="PS50111"/>
    </source>
</evidence>
<dbReference type="EMBL" id="JARRAF010000049">
    <property type="protein sequence ID" value="MDK2126744.1"/>
    <property type="molecule type" value="Genomic_DNA"/>
</dbReference>
<dbReference type="SUPFAM" id="SSF58104">
    <property type="entry name" value="Methyl-accepting chemotaxis protein (MCP) signaling domain"/>
    <property type="match status" value="1"/>
</dbReference>
<keyword evidence="5 7" id="KW-0807">Transducer</keyword>
<sequence length="537" mass="57045">MKRLKSRLGMLVGLGIVTSLVIGGIGWLETHNQGSSSEKLVNSVEAVRNQMLSDMMHDALRADVLNALYNSSNPAAKAEVTADTAEHAKTFIKALDDARHAVDNPAAQQAIDDVKPLVAQYGNQAQQLVAQAFEQPDVARQALPAFLALFKELEGKNEKVSDTIEAAANQVRDEARISARNGLLVMLASTWIGAGLMLAVGWIIGRSVYLQIGAEPERARRALQKMAQGDLSPTLYRKLPAASLMESVIQLNQKWRDIIQGLTAEADALRAAADQVNGVSHQSATRSSQQGSATMEMAASIEQLSTSIQVIWETAFTVESTASRACLQTDEGVGTVRALSWGVKQISDILQTAAHSVQQLSDQSKQITEIVNVIKEIADQTNLLALNAAIEAARAGEQGRGFAVVADEVRKLAERTSNSTIEITNRVGQIQSNVTGAVSVIMSASNLAADGVGLADAAGSNIEDIHHGAVAVKSAVADIARTLQEQARGSETLAVSVAQLAELSEQSMDLAKQCADAAALVNASVNQLTVACHQFDF</sequence>
<dbReference type="Pfam" id="PF12729">
    <property type="entry name" value="4HB_MCP_1"/>
    <property type="match status" value="1"/>
</dbReference>
<dbReference type="RefSeq" id="WP_284103063.1">
    <property type="nucleotide sequence ID" value="NZ_JARRAF010000049.1"/>
</dbReference>
<evidence type="ECO:0000256" key="3">
    <source>
        <dbReference type="ARBA" id="ARBA00022989"/>
    </source>
</evidence>
<keyword evidence="3 8" id="KW-1133">Transmembrane helix</keyword>
<dbReference type="PANTHER" id="PTHR32089">
    <property type="entry name" value="METHYL-ACCEPTING CHEMOTAXIS PROTEIN MCPB"/>
    <property type="match status" value="1"/>
</dbReference>
<dbReference type="Gene3D" id="1.10.287.950">
    <property type="entry name" value="Methyl-accepting chemotaxis protein"/>
    <property type="match status" value="1"/>
</dbReference>
<dbReference type="CDD" id="cd11386">
    <property type="entry name" value="MCP_signal"/>
    <property type="match status" value="1"/>
</dbReference>
<dbReference type="Proteomes" id="UP001172778">
    <property type="component" value="Unassembled WGS sequence"/>
</dbReference>
<evidence type="ECO:0000256" key="1">
    <source>
        <dbReference type="ARBA" id="ARBA00004141"/>
    </source>
</evidence>
<dbReference type="PROSITE" id="PS50111">
    <property type="entry name" value="CHEMOTAXIS_TRANSDUC_2"/>
    <property type="match status" value="1"/>
</dbReference>
<reference evidence="10" key="1">
    <citation type="submission" date="2023-03" db="EMBL/GenBank/DDBJ databases">
        <title>Chitinimonas shenzhenensis gen. nov., sp. nov., a novel member of family Burkholderiaceae isolated from activated sludge collected in Shen Zhen, China.</title>
        <authorList>
            <person name="Wang X."/>
        </authorList>
    </citation>
    <scope>NUCLEOTIDE SEQUENCE</scope>
    <source>
        <strain evidence="10">DQS-5</strain>
    </source>
</reference>
<evidence type="ECO:0000313" key="11">
    <source>
        <dbReference type="Proteomes" id="UP001172778"/>
    </source>
</evidence>
<proteinExistence type="inferred from homology"/>
<name>A0ABT7E3W9_9NEIS</name>
<evidence type="ECO:0000313" key="10">
    <source>
        <dbReference type="EMBL" id="MDK2126744.1"/>
    </source>
</evidence>
<comment type="caution">
    <text evidence="10">The sequence shown here is derived from an EMBL/GenBank/DDBJ whole genome shotgun (WGS) entry which is preliminary data.</text>
</comment>
<dbReference type="Pfam" id="PF00015">
    <property type="entry name" value="MCPsignal"/>
    <property type="match status" value="1"/>
</dbReference>
<evidence type="ECO:0000256" key="2">
    <source>
        <dbReference type="ARBA" id="ARBA00022692"/>
    </source>
</evidence>
<comment type="subcellular location">
    <subcellularLocation>
        <location evidence="1">Membrane</location>
        <topology evidence="1">Multi-pass membrane protein</topology>
    </subcellularLocation>
</comment>
<dbReference type="PRINTS" id="PR00260">
    <property type="entry name" value="CHEMTRNSDUCR"/>
</dbReference>